<dbReference type="eggNOG" id="ENOG5031CFS">
    <property type="taxonomic scope" value="Bacteria"/>
</dbReference>
<evidence type="ECO:0000313" key="4">
    <source>
        <dbReference type="Proteomes" id="UP000014411"/>
    </source>
</evidence>
<comment type="caution">
    <text evidence="3">The sequence shown here is derived from an EMBL/GenBank/DDBJ whole genome shotgun (WGS) entry which is preliminary data.</text>
</comment>
<keyword evidence="2" id="KW-0812">Transmembrane</keyword>
<accession>S3HFK0</accession>
<sequence length="118" mass="12249">MKTDSGGRDTVTETATEARQGSYGKPVLVVLVCGLVLAFVAWSAAEWWGESIDADRQPTASTSNDPINAQPSRKGTFDDNPAGGGSRPPQAIDRDPTATGNGGGKTMINSPSGTEKIQ</sequence>
<keyword evidence="4" id="KW-1185">Reference proteome</keyword>
<feature type="transmembrane region" description="Helical" evidence="2">
    <location>
        <begin position="27"/>
        <end position="48"/>
    </location>
</feature>
<feature type="compositionally biased region" description="Polar residues" evidence="1">
    <location>
        <begin position="58"/>
        <end position="73"/>
    </location>
</feature>
<feature type="compositionally biased region" description="Polar residues" evidence="1">
    <location>
        <begin position="107"/>
        <end position="118"/>
    </location>
</feature>
<dbReference type="HOGENOM" id="CLU_161377_0_0_5"/>
<protein>
    <recommendedName>
        <fullName evidence="5">Transmembrane protein</fullName>
    </recommendedName>
</protein>
<name>S3HFK0_9HYPH</name>
<feature type="region of interest" description="Disordered" evidence="1">
    <location>
        <begin position="54"/>
        <end position="118"/>
    </location>
</feature>
<keyword evidence="2" id="KW-0472">Membrane</keyword>
<organism evidence="3 4">
    <name type="scientific">Rhizobium grahamii CCGE 502</name>
    <dbReference type="NCBI Taxonomy" id="990285"/>
    <lineage>
        <taxon>Bacteria</taxon>
        <taxon>Pseudomonadati</taxon>
        <taxon>Pseudomonadota</taxon>
        <taxon>Alphaproteobacteria</taxon>
        <taxon>Hyphomicrobiales</taxon>
        <taxon>Rhizobiaceae</taxon>
        <taxon>Rhizobium/Agrobacterium group</taxon>
        <taxon>Rhizobium</taxon>
    </lineage>
</organism>
<feature type="region of interest" description="Disordered" evidence="1">
    <location>
        <begin position="1"/>
        <end position="20"/>
    </location>
</feature>
<evidence type="ECO:0000256" key="1">
    <source>
        <dbReference type="SAM" id="MobiDB-lite"/>
    </source>
</evidence>
<evidence type="ECO:0000256" key="2">
    <source>
        <dbReference type="SAM" id="Phobius"/>
    </source>
</evidence>
<feature type="compositionally biased region" description="Basic and acidic residues" evidence="1">
    <location>
        <begin position="1"/>
        <end position="11"/>
    </location>
</feature>
<dbReference type="EMBL" id="AEYE02000021">
    <property type="protein sequence ID" value="EPE96855.1"/>
    <property type="molecule type" value="Genomic_DNA"/>
</dbReference>
<gene>
    <name evidence="3" type="ORF">RGCCGE502_18015</name>
</gene>
<dbReference type="AlphaFoldDB" id="S3HFK0"/>
<reference evidence="3 4" key="1">
    <citation type="journal article" date="2012" name="J. Bacteriol.">
        <title>Genome sequence of Rhizobium grahamii CCGE502, a broad-host-range symbiont with low nodulation competitiveness in Phaseolus vulgaris.</title>
        <authorList>
            <person name="Althabegoiti M.J."/>
            <person name="Lozano L."/>
            <person name="Torres-Tejerizo G."/>
            <person name="Ormeno-Orrillo E."/>
            <person name="Rogel M.A."/>
            <person name="Gonzalez V."/>
            <person name="Martinez-Romero E."/>
        </authorList>
    </citation>
    <scope>NUCLEOTIDE SEQUENCE [LARGE SCALE GENOMIC DNA]</scope>
    <source>
        <strain evidence="3 4">CCGE 502</strain>
    </source>
</reference>
<evidence type="ECO:0000313" key="3">
    <source>
        <dbReference type="EMBL" id="EPE96855.1"/>
    </source>
</evidence>
<dbReference type="RefSeq" id="WP_016555588.1">
    <property type="nucleotide sequence ID" value="NZ_AEYE02000021.1"/>
</dbReference>
<proteinExistence type="predicted"/>
<dbReference type="Proteomes" id="UP000014411">
    <property type="component" value="Unassembled WGS sequence"/>
</dbReference>
<keyword evidence="2" id="KW-1133">Transmembrane helix</keyword>
<evidence type="ECO:0008006" key="5">
    <source>
        <dbReference type="Google" id="ProtNLM"/>
    </source>
</evidence>